<protein>
    <recommendedName>
        <fullName evidence="4">rRNA-processing protein FYV7</fullName>
    </recommendedName>
</protein>
<keyword evidence="3" id="KW-1185">Reference proteome</keyword>
<name>A0A8J6E9F8_9EUKA</name>
<dbReference type="InterPro" id="IPR013730">
    <property type="entry name" value="Fyv7/TAP26"/>
</dbReference>
<sequence>MDHQKRKGKVTYSKNLNHAYQDKIRKRKETARDQSISLMKYRREHGGRRENYLEQVKYRHAYADAATSGVQDDEEFKKNFKTEGRFKMPQSKHKAPKEVKKSTARPPAKSDPLFRAKKEAERTKGDRERAKEQRDQENVEIEGRKQEYKKHRTAEQKKMAARNARGQPRLGSRMEVMLGRIKRRIDADDDDMAQ</sequence>
<evidence type="ECO:0000313" key="2">
    <source>
        <dbReference type="EMBL" id="KAG9393280.1"/>
    </source>
</evidence>
<accession>A0A8J6E9F8</accession>
<feature type="compositionally biased region" description="Basic and acidic residues" evidence="1">
    <location>
        <begin position="112"/>
        <end position="146"/>
    </location>
</feature>
<dbReference type="EMBL" id="JAHDYR010000025">
    <property type="protein sequence ID" value="KAG9393280.1"/>
    <property type="molecule type" value="Genomic_DNA"/>
</dbReference>
<proteinExistence type="predicted"/>
<organism evidence="2 3">
    <name type="scientific">Carpediemonas membranifera</name>
    <dbReference type="NCBI Taxonomy" id="201153"/>
    <lineage>
        <taxon>Eukaryota</taxon>
        <taxon>Metamonada</taxon>
        <taxon>Carpediemonas-like organisms</taxon>
        <taxon>Carpediemonas</taxon>
    </lineage>
</organism>
<reference evidence="2" key="1">
    <citation type="submission" date="2021-05" db="EMBL/GenBank/DDBJ databases">
        <title>A free-living protist that lacks canonical eukaryotic 1 DNA replication and segregation systems.</title>
        <authorList>
            <person name="Salas-Leiva D.E."/>
            <person name="Tromer E.C."/>
            <person name="Curtis B.A."/>
            <person name="Jerlstrom-Hultqvist J."/>
            <person name="Kolisko M."/>
            <person name="Yi Z."/>
            <person name="Salas-Leiva J.S."/>
            <person name="Gallot-Lavallee L."/>
            <person name="Kops G.J.P.L."/>
            <person name="Archibald J.M."/>
            <person name="Simpson A.G.B."/>
            <person name="Roger A.J."/>
        </authorList>
    </citation>
    <scope>NUCLEOTIDE SEQUENCE</scope>
    <source>
        <strain evidence="2">BICM</strain>
    </source>
</reference>
<dbReference type="Pfam" id="PF08524">
    <property type="entry name" value="rRNA_processing"/>
    <property type="match status" value="1"/>
</dbReference>
<comment type="caution">
    <text evidence="2">The sequence shown here is derived from an EMBL/GenBank/DDBJ whole genome shotgun (WGS) entry which is preliminary data.</text>
</comment>
<feature type="region of interest" description="Disordered" evidence="1">
    <location>
        <begin position="81"/>
        <end position="176"/>
    </location>
</feature>
<dbReference type="AlphaFoldDB" id="A0A8J6E9F8"/>
<dbReference type="Proteomes" id="UP000717585">
    <property type="component" value="Unassembled WGS sequence"/>
</dbReference>
<evidence type="ECO:0000313" key="3">
    <source>
        <dbReference type="Proteomes" id="UP000717585"/>
    </source>
</evidence>
<evidence type="ECO:0000256" key="1">
    <source>
        <dbReference type="SAM" id="MobiDB-lite"/>
    </source>
</evidence>
<gene>
    <name evidence="2" type="ORF">J8273_3413</name>
</gene>
<evidence type="ECO:0008006" key="4">
    <source>
        <dbReference type="Google" id="ProtNLM"/>
    </source>
</evidence>